<dbReference type="EMBL" id="JANJQO010001397">
    <property type="protein sequence ID" value="KAJ2971144.1"/>
    <property type="molecule type" value="Genomic_DNA"/>
</dbReference>
<reference evidence="1" key="1">
    <citation type="submission" date="2022-08" db="EMBL/GenBank/DDBJ databases">
        <title>Genome Sequence of Lecanicillium fungicola.</title>
        <authorList>
            <person name="Buettner E."/>
        </authorList>
    </citation>
    <scope>NUCLEOTIDE SEQUENCE</scope>
    <source>
        <strain evidence="1">Babe33</strain>
    </source>
</reference>
<keyword evidence="2" id="KW-1185">Reference proteome</keyword>
<organism evidence="1 2">
    <name type="scientific">Zarea fungicola</name>
    <dbReference type="NCBI Taxonomy" id="93591"/>
    <lineage>
        <taxon>Eukaryota</taxon>
        <taxon>Fungi</taxon>
        <taxon>Dikarya</taxon>
        <taxon>Ascomycota</taxon>
        <taxon>Pezizomycotina</taxon>
        <taxon>Sordariomycetes</taxon>
        <taxon>Hypocreomycetidae</taxon>
        <taxon>Hypocreales</taxon>
        <taxon>Cordycipitaceae</taxon>
        <taxon>Zarea</taxon>
    </lineage>
</organism>
<accession>A0ACC1MWF8</accession>
<dbReference type="Proteomes" id="UP001143910">
    <property type="component" value="Unassembled WGS sequence"/>
</dbReference>
<sequence length="90" mass="9437">MVASHSASRVPATGFLDSGRSEERWRSGGFEKTKEGEKKKNTPGANELAGQGAGAAAWALWSLRIAAVIPTGMRLTLLGNVVTTFSACSE</sequence>
<evidence type="ECO:0000313" key="2">
    <source>
        <dbReference type="Proteomes" id="UP001143910"/>
    </source>
</evidence>
<proteinExistence type="predicted"/>
<comment type="caution">
    <text evidence="1">The sequence shown here is derived from an EMBL/GenBank/DDBJ whole genome shotgun (WGS) entry which is preliminary data.</text>
</comment>
<name>A0ACC1MWF8_9HYPO</name>
<evidence type="ECO:0000313" key="1">
    <source>
        <dbReference type="EMBL" id="KAJ2971144.1"/>
    </source>
</evidence>
<protein>
    <submittedName>
        <fullName evidence="1">Uncharacterized protein</fullName>
    </submittedName>
</protein>
<gene>
    <name evidence="1" type="ORF">NQ176_g7839</name>
</gene>